<dbReference type="Pfam" id="PF05277">
    <property type="entry name" value="DUF726"/>
    <property type="match status" value="3"/>
</dbReference>
<dbReference type="EMBL" id="JATAAI010000002">
    <property type="protein sequence ID" value="KAK1747838.1"/>
    <property type="molecule type" value="Genomic_DNA"/>
</dbReference>
<feature type="region of interest" description="Disordered" evidence="5">
    <location>
        <begin position="451"/>
        <end position="482"/>
    </location>
</feature>
<dbReference type="AlphaFoldDB" id="A0AAD9DJJ8"/>
<evidence type="ECO:0000256" key="3">
    <source>
        <dbReference type="ARBA" id="ARBA00022989"/>
    </source>
</evidence>
<keyword evidence="2 6" id="KW-0812">Transmembrane</keyword>
<keyword evidence="4 6" id="KW-0472">Membrane</keyword>
<dbReference type="GO" id="GO:0016020">
    <property type="term" value="C:membrane"/>
    <property type="evidence" value="ECO:0007669"/>
    <property type="project" value="UniProtKB-SubCell"/>
</dbReference>
<feature type="transmembrane region" description="Helical" evidence="6">
    <location>
        <begin position="542"/>
        <end position="567"/>
    </location>
</feature>
<organism evidence="7 8">
    <name type="scientific">Skeletonema marinoi</name>
    <dbReference type="NCBI Taxonomy" id="267567"/>
    <lineage>
        <taxon>Eukaryota</taxon>
        <taxon>Sar</taxon>
        <taxon>Stramenopiles</taxon>
        <taxon>Ochrophyta</taxon>
        <taxon>Bacillariophyta</taxon>
        <taxon>Coscinodiscophyceae</taxon>
        <taxon>Thalassiosirophycidae</taxon>
        <taxon>Thalassiosirales</taxon>
        <taxon>Skeletonemataceae</taxon>
        <taxon>Skeletonema</taxon>
        <taxon>Skeletonema marinoi-dohrnii complex</taxon>
    </lineage>
</organism>
<gene>
    <name evidence="7" type="ORF">QTG54_001801</name>
</gene>
<dbReference type="PANTHER" id="PTHR17920:SF3">
    <property type="entry name" value="TRANSMEMBRANE AND COILED-COIL DOMAIN-CONTAINING PROTEIN 4"/>
    <property type="match status" value="1"/>
</dbReference>
<feature type="transmembrane region" description="Helical" evidence="6">
    <location>
        <begin position="500"/>
        <end position="530"/>
    </location>
</feature>
<protein>
    <submittedName>
        <fullName evidence="7">Alpha/beta hydrolase family protein</fullName>
    </submittedName>
</protein>
<feature type="compositionally biased region" description="Basic and acidic residues" evidence="5">
    <location>
        <begin position="277"/>
        <end position="291"/>
    </location>
</feature>
<feature type="region of interest" description="Disordered" evidence="5">
    <location>
        <begin position="847"/>
        <end position="881"/>
    </location>
</feature>
<keyword evidence="3 6" id="KW-1133">Transmembrane helix</keyword>
<reference evidence="7" key="1">
    <citation type="submission" date="2023-06" db="EMBL/GenBank/DDBJ databases">
        <title>Survivors Of The Sea: Transcriptome response of Skeletonema marinoi to long-term dormancy.</title>
        <authorList>
            <person name="Pinder M.I.M."/>
            <person name="Kourtchenko O."/>
            <person name="Robertson E.K."/>
            <person name="Larsson T."/>
            <person name="Maumus F."/>
            <person name="Osuna-Cruz C.M."/>
            <person name="Vancaester E."/>
            <person name="Stenow R."/>
            <person name="Vandepoele K."/>
            <person name="Ploug H."/>
            <person name="Bruchert V."/>
            <person name="Godhe A."/>
            <person name="Topel M."/>
        </authorList>
    </citation>
    <scope>NUCLEOTIDE SEQUENCE</scope>
    <source>
        <strain evidence="7">R05AC</strain>
    </source>
</reference>
<evidence type="ECO:0000256" key="1">
    <source>
        <dbReference type="ARBA" id="ARBA00004141"/>
    </source>
</evidence>
<feature type="region of interest" description="Disordered" evidence="5">
    <location>
        <begin position="269"/>
        <end position="332"/>
    </location>
</feature>
<sequence>MPSRKQRMQLLKSIIHHADAVQKQFLVPKQGQKDNKQSKSNNLFGNDDSAEVNNKCYQRWHEILQDGLVPLSVRALNLLEKTDPTEAVQNGDDEEEAYFATLEGMEQEIQVMAILARAAALNDIDHDIEEEGGSDVNDFVQGGHNEMEQINCSMKCIAMLLFHVVLESSSVGSSESESDNSASSEPINKTVPGYDGRVRHVMKLACVDLLSRAIVSSVEAYDQRNAEAKANENEDQTQQSRNFDLGDNWNVKKIKSFLELEDLGREAIFGTPWKPSSESKESKLIESDEVNKSNLEGNESESDTEDENIDSESGDEMQEQALTSDPKPQACEEDFDNTVAQTKSGCLETEINDRLDSNHEEEDNISEYEQKCQSKIEPSGVEADLPSKRQLNAKFLATRKYELIERLVAIDIVRFLMAEEREKKLRDQKLEEQKKKIPKLPVFLRNSISEEEDADLHVHNGQTEDGEADQPNEEQDSDENASSRYFTARRIQRIKRGAKIATAGLAIGTVFAITGGLAAPALAAGIGGIAALTGATTASSTALLAVLATFKAGALLFGAGGGGIAAYKMKKRTAGLSQFEVRRENIEQYMYQGASEEKMKRGIAAMLPQLHTTVAVTGWLRENDIADFQLAWGCQPTCQYEQADDFTVRIRQLRRFYSIFNPPLVHLCEDFMLTLKSRLKKDFSWERIWMQLEQKYGANPDHMIPLDTPRENEVFLSSDEKAMIDGVLNTAKVSNLAKKGLGGACEAFEFNENDEIADLLTQATTVSETTVKRTVSSEPDIESSTMENELDGSITCIDEYQPDQQMDSSEWSTDSSEGRVQSLQERMSSQRDKQVLFLKQKGLIQNNADLNEGEGSPKIASSVEDDNQKDEDMKAADKKDEDYNDGRCPVVWDWNRLYATDIHTVTWESKMLSSLCHIVENMAIEVSTQATKVALQFSVIGAIVSAVAIPSALLTATKLIDDPYQIVILRADEAGRELAKCLLQSDERRPVTLVGFSFGARVIYSCLRELAHQQDIWEQTRFRNADDNNEGRKSKTFGKKKASISFEYDREPASLIADVIFIGLPRVIDKKVLTSCRRVTGGRLVNCYTKNDWLLSLMFMARAGIPAGVREVRDVPGVENFDVTHFVESHTRYADAIPSILQHVRFSEP</sequence>
<proteinExistence type="predicted"/>
<dbReference type="InterPro" id="IPR007941">
    <property type="entry name" value="DUF726"/>
</dbReference>
<feature type="region of interest" description="Disordered" evidence="5">
    <location>
        <begin position="29"/>
        <end position="48"/>
    </location>
</feature>
<keyword evidence="7" id="KW-0378">Hydrolase</keyword>
<dbReference type="GO" id="GO:0016787">
    <property type="term" value="F:hydrolase activity"/>
    <property type="evidence" value="ECO:0007669"/>
    <property type="project" value="UniProtKB-KW"/>
</dbReference>
<accession>A0AAD9DJJ8</accession>
<evidence type="ECO:0000313" key="8">
    <source>
        <dbReference type="Proteomes" id="UP001224775"/>
    </source>
</evidence>
<dbReference type="Proteomes" id="UP001224775">
    <property type="component" value="Unassembled WGS sequence"/>
</dbReference>
<evidence type="ECO:0000313" key="7">
    <source>
        <dbReference type="EMBL" id="KAK1747838.1"/>
    </source>
</evidence>
<feature type="compositionally biased region" description="Acidic residues" evidence="5">
    <location>
        <begin position="298"/>
        <end position="318"/>
    </location>
</feature>
<feature type="compositionally biased region" description="Basic and acidic residues" evidence="5">
    <location>
        <begin position="870"/>
        <end position="881"/>
    </location>
</feature>
<evidence type="ECO:0000256" key="5">
    <source>
        <dbReference type="SAM" id="MobiDB-lite"/>
    </source>
</evidence>
<feature type="region of interest" description="Disordered" evidence="5">
    <location>
        <begin position="804"/>
        <end position="826"/>
    </location>
</feature>
<evidence type="ECO:0000256" key="2">
    <source>
        <dbReference type="ARBA" id="ARBA00022692"/>
    </source>
</evidence>
<comment type="subcellular location">
    <subcellularLocation>
        <location evidence="1">Membrane</location>
        <topology evidence="1">Multi-pass membrane protein</topology>
    </subcellularLocation>
</comment>
<evidence type="ECO:0000256" key="4">
    <source>
        <dbReference type="ARBA" id="ARBA00023136"/>
    </source>
</evidence>
<feature type="compositionally biased region" description="Acidic residues" evidence="5">
    <location>
        <begin position="464"/>
        <end position="479"/>
    </location>
</feature>
<comment type="caution">
    <text evidence="7">The sequence shown here is derived from an EMBL/GenBank/DDBJ whole genome shotgun (WGS) entry which is preliminary data.</text>
</comment>
<feature type="compositionally biased region" description="Low complexity" evidence="5">
    <location>
        <begin position="172"/>
        <end position="185"/>
    </location>
</feature>
<name>A0AAD9DJJ8_9STRA</name>
<evidence type="ECO:0000256" key="6">
    <source>
        <dbReference type="SAM" id="Phobius"/>
    </source>
</evidence>
<feature type="region of interest" description="Disordered" evidence="5">
    <location>
        <begin position="172"/>
        <end position="192"/>
    </location>
</feature>
<dbReference type="PANTHER" id="PTHR17920">
    <property type="entry name" value="TRANSMEMBRANE AND COILED-COIL DOMAIN-CONTAINING PROTEIN 4 TMCO4"/>
    <property type="match status" value="1"/>
</dbReference>
<keyword evidence="8" id="KW-1185">Reference proteome</keyword>